<protein>
    <recommendedName>
        <fullName evidence="9">Letm1 RBD domain-containing protein</fullName>
    </recommendedName>
</protein>
<organism evidence="10 11">
    <name type="scientific">Sanghuangporus baumii</name>
    <name type="common">Phellinus baumii</name>
    <dbReference type="NCBI Taxonomy" id="108892"/>
    <lineage>
        <taxon>Eukaryota</taxon>
        <taxon>Fungi</taxon>
        <taxon>Dikarya</taxon>
        <taxon>Basidiomycota</taxon>
        <taxon>Agaricomycotina</taxon>
        <taxon>Agaricomycetes</taxon>
        <taxon>Hymenochaetales</taxon>
        <taxon>Hymenochaetaceae</taxon>
        <taxon>Sanghuangporus</taxon>
    </lineage>
</organism>
<evidence type="ECO:0000313" key="11">
    <source>
        <dbReference type="Proteomes" id="UP000757232"/>
    </source>
</evidence>
<comment type="subcellular location">
    <subcellularLocation>
        <location evidence="1">Mitochondrion inner membrane</location>
        <topology evidence="1">Single-pass membrane protein</topology>
    </subcellularLocation>
</comment>
<evidence type="ECO:0000256" key="8">
    <source>
        <dbReference type="SAM" id="Phobius"/>
    </source>
</evidence>
<feature type="transmembrane region" description="Helical" evidence="8">
    <location>
        <begin position="97"/>
        <end position="118"/>
    </location>
</feature>
<keyword evidence="11" id="KW-1185">Reference proteome</keyword>
<keyword evidence="3" id="KW-0999">Mitochondrion inner membrane</keyword>
<dbReference type="PROSITE" id="PS51758">
    <property type="entry name" value="LETM1_RBD"/>
    <property type="match status" value="1"/>
</dbReference>
<dbReference type="InterPro" id="IPR044202">
    <property type="entry name" value="LETM1/MDM38-like"/>
</dbReference>
<evidence type="ECO:0000259" key="9">
    <source>
        <dbReference type="PROSITE" id="PS51758"/>
    </source>
</evidence>
<dbReference type="GO" id="GO:0005743">
    <property type="term" value="C:mitochondrial inner membrane"/>
    <property type="evidence" value="ECO:0007669"/>
    <property type="project" value="UniProtKB-SubCell"/>
</dbReference>
<dbReference type="OrthoDB" id="73691at2759"/>
<dbReference type="Proteomes" id="UP000757232">
    <property type="component" value="Unassembled WGS sequence"/>
</dbReference>
<keyword evidence="2 8" id="KW-0812">Transmembrane</keyword>
<evidence type="ECO:0000256" key="6">
    <source>
        <dbReference type="ARBA" id="ARBA00023136"/>
    </source>
</evidence>
<dbReference type="Pfam" id="PF07766">
    <property type="entry name" value="LETM1_RBD"/>
    <property type="match status" value="2"/>
</dbReference>
<proteinExistence type="predicted"/>
<evidence type="ECO:0000256" key="7">
    <source>
        <dbReference type="PROSITE-ProRule" id="PRU01094"/>
    </source>
</evidence>
<evidence type="ECO:0000256" key="4">
    <source>
        <dbReference type="ARBA" id="ARBA00022989"/>
    </source>
</evidence>
<evidence type="ECO:0000256" key="2">
    <source>
        <dbReference type="ARBA" id="ARBA00022692"/>
    </source>
</evidence>
<keyword evidence="4 8" id="KW-1133">Transmembrane helix</keyword>
<sequence>MLKELEGKGVVDIAKKDMDEAARHGILKPPPEDVGTVGRLFHQAKELFKFYVAGLKYVGVHRKEVRSIQQRVKSGGPPLTWREHRFILTNRSDRIKLVPFLVIVLLIEELIPLIVLYVPGMLPSTCVLPSQRERIEARRHEKQRGAFALAKAMDAFKNVSVEKVQLQSLDGGDIKLLCNTFGISSWGVLGMQRYRLKTYLRKIAVEDKLLLSEGKGARLNKAEIAAALTDRGFLLDAYTSPQQRDLLRWWLRNVKENDTALPKTPEDVRARLLIRMLQGAAP</sequence>
<keyword evidence="5 7" id="KW-0496">Mitochondrion</keyword>
<dbReference type="GO" id="GO:0043022">
    <property type="term" value="F:ribosome binding"/>
    <property type="evidence" value="ECO:0007669"/>
    <property type="project" value="InterPro"/>
</dbReference>
<evidence type="ECO:0000256" key="3">
    <source>
        <dbReference type="ARBA" id="ARBA00022792"/>
    </source>
</evidence>
<evidence type="ECO:0000256" key="5">
    <source>
        <dbReference type="ARBA" id="ARBA00023128"/>
    </source>
</evidence>
<dbReference type="GO" id="GO:0030003">
    <property type="term" value="P:intracellular monoatomic cation homeostasis"/>
    <property type="evidence" value="ECO:0007669"/>
    <property type="project" value="TreeGrafter"/>
</dbReference>
<feature type="domain" description="Letm1 RBD" evidence="9">
    <location>
        <begin position="91"/>
        <end position="282"/>
    </location>
</feature>
<accession>A0A9Q5N8J4</accession>
<dbReference type="AlphaFoldDB" id="A0A9Q5N8J4"/>
<gene>
    <name evidence="10" type="ORF">A7U60_g2127</name>
</gene>
<reference evidence="10" key="1">
    <citation type="submission" date="2016-06" db="EMBL/GenBank/DDBJ databases">
        <title>Draft Genome sequence of the fungus Inonotus baumii.</title>
        <authorList>
            <person name="Zhu H."/>
            <person name="Lin W."/>
        </authorList>
    </citation>
    <scope>NUCLEOTIDE SEQUENCE</scope>
    <source>
        <strain evidence="10">821</strain>
    </source>
</reference>
<dbReference type="PANTHER" id="PTHR14009">
    <property type="entry name" value="LEUCINE ZIPPER-EF-HAND CONTAINING TRANSMEMBRANE PROTEIN"/>
    <property type="match status" value="1"/>
</dbReference>
<name>A0A9Q5N8J4_SANBA</name>
<dbReference type="EMBL" id="LNZH02000122">
    <property type="protein sequence ID" value="OCB90692.1"/>
    <property type="molecule type" value="Genomic_DNA"/>
</dbReference>
<comment type="caution">
    <text evidence="10">The sequence shown here is derived from an EMBL/GenBank/DDBJ whole genome shotgun (WGS) entry which is preliminary data.</text>
</comment>
<evidence type="ECO:0000313" key="10">
    <source>
        <dbReference type="EMBL" id="OCB90692.1"/>
    </source>
</evidence>
<dbReference type="InterPro" id="IPR033122">
    <property type="entry name" value="LETM1-like_RBD"/>
</dbReference>
<keyword evidence="6 8" id="KW-0472">Membrane</keyword>
<dbReference type="PANTHER" id="PTHR14009:SF1">
    <property type="entry name" value="MITOCHONDRIAL PROTON_CALCIUM EXCHANGER PROTEIN"/>
    <property type="match status" value="1"/>
</dbReference>
<evidence type="ECO:0000256" key="1">
    <source>
        <dbReference type="ARBA" id="ARBA00004434"/>
    </source>
</evidence>